<dbReference type="AlphaFoldDB" id="A0A6M2BW32"/>
<name>A0A6M2BW32_9GAMM</name>
<protein>
    <submittedName>
        <fullName evidence="3">YceI family protein</fullName>
    </submittedName>
</protein>
<reference evidence="3 4" key="1">
    <citation type="journal article" date="2014" name="Int. J. Syst. Evol. Microbiol.">
        <title>Solimonas terrae sp. nov., isolated from soil.</title>
        <authorList>
            <person name="Kim S.J."/>
            <person name="Moon J.Y."/>
            <person name="Weon H.Y."/>
            <person name="Ahn J.H."/>
            <person name="Chen W.M."/>
            <person name="Kwon S.W."/>
        </authorList>
    </citation>
    <scope>NUCLEOTIDE SEQUENCE [LARGE SCALE GENOMIC DNA]</scope>
    <source>
        <strain evidence="3 4">KIS83-12</strain>
    </source>
</reference>
<comment type="caution">
    <text evidence="3">The sequence shown here is derived from an EMBL/GenBank/DDBJ whole genome shotgun (WGS) entry which is preliminary data.</text>
</comment>
<evidence type="ECO:0000259" key="2">
    <source>
        <dbReference type="SMART" id="SM00867"/>
    </source>
</evidence>
<evidence type="ECO:0000256" key="1">
    <source>
        <dbReference type="SAM" id="SignalP"/>
    </source>
</evidence>
<dbReference type="EMBL" id="JAAMOW010000009">
    <property type="protein sequence ID" value="NGY06475.1"/>
    <property type="molecule type" value="Genomic_DNA"/>
</dbReference>
<dbReference type="InterPro" id="IPR007372">
    <property type="entry name" value="Lipid/polyisoprenoid-bd_YceI"/>
</dbReference>
<dbReference type="RefSeq" id="WP_166260103.1">
    <property type="nucleotide sequence ID" value="NZ_JAAMOW010000009.1"/>
</dbReference>
<sequence length="187" mass="19347">MKFLARLVSLVLLLGAGAAQSAPRALIAANSHIDFSVKEMGVSVSGRFGHFDASIDLDPAKPEIAHAAITVDVASLSTGDRDADAIAVDKPWLAKLEFPKASFTSSAIKALGDNRYEVKGALTIRGKTHDITLPLTTSPQADGGLVASGSFTIRRSDYAIGGGEWNEGGVVADEVAVSFVLALGPAT</sequence>
<dbReference type="PANTHER" id="PTHR34406">
    <property type="entry name" value="PROTEIN YCEI"/>
    <property type="match status" value="1"/>
</dbReference>
<dbReference type="Pfam" id="PF04264">
    <property type="entry name" value="YceI"/>
    <property type="match status" value="1"/>
</dbReference>
<keyword evidence="4" id="KW-1185">Reference proteome</keyword>
<dbReference type="SUPFAM" id="SSF101874">
    <property type="entry name" value="YceI-like"/>
    <property type="match status" value="1"/>
</dbReference>
<dbReference type="InterPro" id="IPR036761">
    <property type="entry name" value="TTHA0802/YceI-like_sf"/>
</dbReference>
<proteinExistence type="predicted"/>
<dbReference type="Proteomes" id="UP000472676">
    <property type="component" value="Unassembled WGS sequence"/>
</dbReference>
<feature type="domain" description="Lipid/polyisoprenoid-binding YceI-like" evidence="2">
    <location>
        <begin position="23"/>
        <end position="184"/>
    </location>
</feature>
<feature type="chain" id="PRO_5027112747" evidence="1">
    <location>
        <begin position="22"/>
        <end position="187"/>
    </location>
</feature>
<organism evidence="3 4">
    <name type="scientific">Solimonas terrae</name>
    <dbReference type="NCBI Taxonomy" id="1396819"/>
    <lineage>
        <taxon>Bacteria</taxon>
        <taxon>Pseudomonadati</taxon>
        <taxon>Pseudomonadota</taxon>
        <taxon>Gammaproteobacteria</taxon>
        <taxon>Nevskiales</taxon>
        <taxon>Nevskiaceae</taxon>
        <taxon>Solimonas</taxon>
    </lineage>
</organism>
<evidence type="ECO:0000313" key="3">
    <source>
        <dbReference type="EMBL" id="NGY06475.1"/>
    </source>
</evidence>
<dbReference type="SMART" id="SM00867">
    <property type="entry name" value="YceI"/>
    <property type="match status" value="1"/>
</dbReference>
<gene>
    <name evidence="3" type="ORF">G7Y85_17005</name>
</gene>
<evidence type="ECO:0000313" key="4">
    <source>
        <dbReference type="Proteomes" id="UP000472676"/>
    </source>
</evidence>
<feature type="signal peptide" evidence="1">
    <location>
        <begin position="1"/>
        <end position="21"/>
    </location>
</feature>
<accession>A0A6M2BW32</accession>
<dbReference type="Gene3D" id="2.40.128.110">
    <property type="entry name" value="Lipid/polyisoprenoid-binding, YceI-like"/>
    <property type="match status" value="1"/>
</dbReference>
<keyword evidence="1" id="KW-0732">Signal</keyword>
<dbReference type="PANTHER" id="PTHR34406:SF1">
    <property type="entry name" value="PROTEIN YCEI"/>
    <property type="match status" value="1"/>
</dbReference>